<dbReference type="OrthoDB" id="2356532at2"/>
<proteinExistence type="predicted"/>
<gene>
    <name evidence="1" type="ORF">SAMN04487909_11946</name>
</gene>
<dbReference type="AlphaFoldDB" id="A0A1G8U911"/>
<sequence length="190" mass="21901">MSYTVFIREPDADFFVITNLLQELGYRQKTLNDYSYFIEHRENTVQVAMNKTVTFYINEQLSLSALETMRRMIVDVKNRAGGVISEADYHIGYLQDGTKTGLFRNWERWISFLHAARFNTIQGTHVRVYDTMYNQLGEGVLLSYDIAEDTEGIVRISSCRLKTEEGICKLSASPYVIVEATGEWIEPEKA</sequence>
<dbReference type="GeneID" id="42306505"/>
<protein>
    <submittedName>
        <fullName evidence="1">Uncharacterized protein</fullName>
    </submittedName>
</protein>
<organism evidence="1 2">
    <name type="scientific">Aneurinibacillus migulanus</name>
    <name type="common">Bacillus migulanus</name>
    <dbReference type="NCBI Taxonomy" id="47500"/>
    <lineage>
        <taxon>Bacteria</taxon>
        <taxon>Bacillati</taxon>
        <taxon>Bacillota</taxon>
        <taxon>Bacilli</taxon>
        <taxon>Bacillales</taxon>
        <taxon>Paenibacillaceae</taxon>
        <taxon>Aneurinibacillus group</taxon>
        <taxon>Aneurinibacillus</taxon>
    </lineage>
</organism>
<accession>A0A1G8U911</accession>
<name>A0A1G8U911_ANEMI</name>
<dbReference type="Proteomes" id="UP000182836">
    <property type="component" value="Unassembled WGS sequence"/>
</dbReference>
<dbReference type="EMBL" id="FNED01000019">
    <property type="protein sequence ID" value="SDJ50217.1"/>
    <property type="molecule type" value="Genomic_DNA"/>
</dbReference>
<evidence type="ECO:0000313" key="2">
    <source>
        <dbReference type="Proteomes" id="UP000182836"/>
    </source>
</evidence>
<dbReference type="RefSeq" id="WP_052812126.1">
    <property type="nucleotide sequence ID" value="NZ_BJOA01000112.1"/>
</dbReference>
<evidence type="ECO:0000313" key="1">
    <source>
        <dbReference type="EMBL" id="SDJ50217.1"/>
    </source>
</evidence>
<reference evidence="1 2" key="1">
    <citation type="submission" date="2016-10" db="EMBL/GenBank/DDBJ databases">
        <authorList>
            <person name="de Groot N.N."/>
        </authorList>
    </citation>
    <scope>NUCLEOTIDE SEQUENCE [LARGE SCALE GENOMIC DNA]</scope>
    <source>
        <strain evidence="1 2">DSM 2895</strain>
    </source>
</reference>